<protein>
    <submittedName>
        <fullName evidence="2">Uncharacterized protein</fullName>
    </submittedName>
</protein>
<feature type="compositionally biased region" description="Low complexity" evidence="1">
    <location>
        <begin position="12"/>
        <end position="26"/>
    </location>
</feature>
<sequence>MMGFSRMGSGAGANSSSSTSNLSALAPPFTVDRSNPKPNSNPNLPYHDSPYTAEPYSHGWEYSIPSAPIVLESTGMPSVPLPDDHRFSAATTVSPTITHWSTFRPVDKASTSSFASCGDVKPYYSPYVPRMVGEESPLVEVDVSCYSKGPTSQIHYTRGVWDVDYEAEWAGNLGLNDGGLGTEKNEKVSKEGSYGISSQIFNQVPDTAYKSTYCESQHSVPSHELALHKNFFDGQFSSTKCSNTVDKPFISPVSSNMRSSTTVSRLPPANNGYNKHCTFARESIPCDSVESVQSANFGSMSNSQLKEGSSEMSLFGISNEGNFLSPPKELSTPLQSSGSLDRMCKTGFGSQSHDESIYGGFNVAGGNSVQTVKCNENSLDFVVDSPCWKGASCSQFSTFDIEAGNSNNFKKNMDGYYGSNHEAQQKNLDSVIDIDRTFFGKASEESKGNIGKNESDARCSSEDHSLLGDGKCRGWVAKENETLNEPDMPRKQSVLAKDLAGEFDVKIPDAKNFIDKVAKTISLNDVTEGGFVAVHAAEKVLASPASQEDANEQIKETDWKLHVPTVLKAMHNLSELLMFHLAGESCSLEKENIETLENTISNLNSCLHNKITEASEKPKLNNPAGNNSGKLLESGNMV</sequence>
<comment type="caution">
    <text evidence="2">The sequence shown here is derived from an EMBL/GenBank/DDBJ whole genome shotgun (WGS) entry which is preliminary data.</text>
</comment>
<evidence type="ECO:0000313" key="3">
    <source>
        <dbReference type="Proteomes" id="UP001153555"/>
    </source>
</evidence>
<dbReference type="PANTHER" id="PTHR34361">
    <property type="entry name" value="OS08G0157800 PROTEIN"/>
    <property type="match status" value="1"/>
</dbReference>
<dbReference type="OrthoDB" id="611935at2759"/>
<accession>A0A9N7NUK2</accession>
<gene>
    <name evidence="2" type="ORF">SHERM_05036</name>
</gene>
<evidence type="ECO:0000256" key="1">
    <source>
        <dbReference type="SAM" id="MobiDB-lite"/>
    </source>
</evidence>
<feature type="region of interest" description="Disordered" evidence="1">
    <location>
        <begin position="616"/>
        <end position="638"/>
    </location>
</feature>
<dbReference type="AlphaFoldDB" id="A0A9N7NUK2"/>
<name>A0A9N7NUK2_STRHE</name>
<evidence type="ECO:0000313" key="2">
    <source>
        <dbReference type="EMBL" id="CAA0838428.1"/>
    </source>
</evidence>
<proteinExistence type="predicted"/>
<feature type="region of interest" description="Disordered" evidence="1">
    <location>
        <begin position="1"/>
        <end position="50"/>
    </location>
</feature>
<dbReference type="PANTHER" id="PTHR34361:SF2">
    <property type="entry name" value="OS08G0157800 PROTEIN"/>
    <property type="match status" value="1"/>
</dbReference>
<dbReference type="EMBL" id="CACSLK010030875">
    <property type="protein sequence ID" value="CAA0838428.1"/>
    <property type="molecule type" value="Genomic_DNA"/>
</dbReference>
<keyword evidence="3" id="KW-1185">Reference proteome</keyword>
<dbReference type="Proteomes" id="UP001153555">
    <property type="component" value="Unassembled WGS sequence"/>
</dbReference>
<feature type="compositionally biased region" description="Low complexity" evidence="1">
    <location>
        <begin position="36"/>
        <end position="45"/>
    </location>
</feature>
<organism evidence="2 3">
    <name type="scientific">Striga hermonthica</name>
    <name type="common">Purple witchweed</name>
    <name type="synonym">Buchnera hermonthica</name>
    <dbReference type="NCBI Taxonomy" id="68872"/>
    <lineage>
        <taxon>Eukaryota</taxon>
        <taxon>Viridiplantae</taxon>
        <taxon>Streptophyta</taxon>
        <taxon>Embryophyta</taxon>
        <taxon>Tracheophyta</taxon>
        <taxon>Spermatophyta</taxon>
        <taxon>Magnoliopsida</taxon>
        <taxon>eudicotyledons</taxon>
        <taxon>Gunneridae</taxon>
        <taxon>Pentapetalae</taxon>
        <taxon>asterids</taxon>
        <taxon>lamiids</taxon>
        <taxon>Lamiales</taxon>
        <taxon>Orobanchaceae</taxon>
        <taxon>Buchnereae</taxon>
        <taxon>Striga</taxon>
    </lineage>
</organism>
<reference evidence="2" key="1">
    <citation type="submission" date="2019-12" db="EMBL/GenBank/DDBJ databases">
        <authorList>
            <person name="Scholes J."/>
        </authorList>
    </citation>
    <scope>NUCLEOTIDE SEQUENCE</scope>
</reference>